<accession>A0A2J7ZHY4</accession>
<dbReference type="GO" id="GO:0070988">
    <property type="term" value="P:demethylation"/>
    <property type="evidence" value="ECO:0007669"/>
    <property type="project" value="InterPro"/>
</dbReference>
<dbReference type="InterPro" id="IPR032857">
    <property type="entry name" value="ALKBH4"/>
</dbReference>
<dbReference type="Proteomes" id="UP000236333">
    <property type="component" value="Unassembled WGS sequence"/>
</dbReference>
<evidence type="ECO:0000256" key="2">
    <source>
        <dbReference type="SAM" id="MobiDB-lite"/>
    </source>
</evidence>
<feature type="region of interest" description="Disordered" evidence="2">
    <location>
        <begin position="141"/>
        <end position="165"/>
    </location>
</feature>
<dbReference type="GO" id="GO:0032451">
    <property type="term" value="F:demethylase activity"/>
    <property type="evidence" value="ECO:0007669"/>
    <property type="project" value="TreeGrafter"/>
</dbReference>
<dbReference type="EMBL" id="PGGS01001999">
    <property type="protein sequence ID" value="PNG99883.1"/>
    <property type="molecule type" value="Genomic_DNA"/>
</dbReference>
<evidence type="ECO:0000256" key="1">
    <source>
        <dbReference type="ARBA" id="ARBA00007879"/>
    </source>
</evidence>
<dbReference type="PANTHER" id="PTHR12463">
    <property type="entry name" value="OXYGENASE-RELATED"/>
    <property type="match status" value="1"/>
</dbReference>
<comment type="caution">
    <text evidence="3">The sequence shown here is derived from an EMBL/GenBank/DDBJ whole genome shotgun (WGS) entry which is preliminary data.</text>
</comment>
<dbReference type="Gene3D" id="2.60.120.590">
    <property type="entry name" value="Alpha-ketoglutarate-dependent dioxygenase AlkB-like"/>
    <property type="match status" value="1"/>
</dbReference>
<gene>
    <name evidence="3" type="ORF">TSOC_014285</name>
</gene>
<evidence type="ECO:0000313" key="3">
    <source>
        <dbReference type="EMBL" id="PNG99883.1"/>
    </source>
</evidence>
<keyword evidence="4" id="KW-1185">Reference proteome</keyword>
<keyword evidence="3" id="KW-0223">Dioxygenase</keyword>
<sequence>MGENTSTTHGGEGTKRWGVLPDYHRRGVAPAQHPLPPLLQQLAERMRRVGVLKGFVPNEANAIDYRRSRGSWLKPHADDRILSGEVIVTLCLLGSAVMTFGRQGAAGAREGERQVLVPLAPRTLQQLYVFLHAPPIQPPQLARSLVTPSPRHPPPSSASPPERMPLCCALSSWPS</sequence>
<dbReference type="PANTHER" id="PTHR12463:SF1">
    <property type="entry name" value="2-OXOGLUTARATE AND FE-DEPENDENT OXYGENASE FAMILY PROTEIN"/>
    <property type="match status" value="1"/>
</dbReference>
<keyword evidence="3" id="KW-0560">Oxidoreductase</keyword>
<dbReference type="AlphaFoldDB" id="A0A2J7ZHY4"/>
<name>A0A2J7ZHY4_9CHLO</name>
<dbReference type="OrthoDB" id="271595at2759"/>
<protein>
    <submittedName>
        <fullName evidence="3">Putative alpha-ketoglutarate-dependent dioxygenase ABH4</fullName>
    </submittedName>
</protein>
<dbReference type="InterPro" id="IPR037151">
    <property type="entry name" value="AlkB-like_sf"/>
</dbReference>
<proteinExistence type="inferred from homology"/>
<dbReference type="GO" id="GO:0051213">
    <property type="term" value="F:dioxygenase activity"/>
    <property type="evidence" value="ECO:0007669"/>
    <property type="project" value="UniProtKB-KW"/>
</dbReference>
<organism evidence="3 4">
    <name type="scientific">Tetrabaena socialis</name>
    <dbReference type="NCBI Taxonomy" id="47790"/>
    <lineage>
        <taxon>Eukaryota</taxon>
        <taxon>Viridiplantae</taxon>
        <taxon>Chlorophyta</taxon>
        <taxon>core chlorophytes</taxon>
        <taxon>Chlorophyceae</taxon>
        <taxon>CS clade</taxon>
        <taxon>Chlamydomonadales</taxon>
        <taxon>Tetrabaenaceae</taxon>
        <taxon>Tetrabaena</taxon>
    </lineage>
</organism>
<dbReference type="SUPFAM" id="SSF51197">
    <property type="entry name" value="Clavaminate synthase-like"/>
    <property type="match status" value="1"/>
</dbReference>
<reference evidence="3 4" key="1">
    <citation type="journal article" date="2017" name="Mol. Biol. Evol.">
        <title>The 4-celled Tetrabaena socialis nuclear genome reveals the essential components for genetic control of cell number at the origin of multicellularity in the volvocine lineage.</title>
        <authorList>
            <person name="Featherston J."/>
            <person name="Arakaki Y."/>
            <person name="Hanschen E.R."/>
            <person name="Ferris P.J."/>
            <person name="Michod R.E."/>
            <person name="Olson B.J.S.C."/>
            <person name="Nozaki H."/>
            <person name="Durand P.M."/>
        </authorList>
    </citation>
    <scope>NUCLEOTIDE SEQUENCE [LARGE SCALE GENOMIC DNA]</scope>
    <source>
        <strain evidence="3 4">NIES-571</strain>
    </source>
</reference>
<comment type="similarity">
    <text evidence="1">Belongs to the alkB family.</text>
</comment>
<evidence type="ECO:0000313" key="4">
    <source>
        <dbReference type="Proteomes" id="UP000236333"/>
    </source>
</evidence>